<feature type="coiled-coil region" evidence="1">
    <location>
        <begin position="520"/>
        <end position="547"/>
    </location>
</feature>
<feature type="compositionally biased region" description="Low complexity" evidence="2">
    <location>
        <begin position="114"/>
        <end position="129"/>
    </location>
</feature>
<feature type="compositionally biased region" description="Polar residues" evidence="2">
    <location>
        <begin position="340"/>
        <end position="350"/>
    </location>
</feature>
<feature type="compositionally biased region" description="Polar residues" evidence="2">
    <location>
        <begin position="269"/>
        <end position="278"/>
    </location>
</feature>
<protein>
    <submittedName>
        <fullName evidence="3">Uncharacterized protein</fullName>
    </submittedName>
</protein>
<dbReference type="PROSITE" id="PS51257">
    <property type="entry name" value="PROKAR_LIPOPROTEIN"/>
    <property type="match status" value="1"/>
</dbReference>
<feature type="compositionally biased region" description="Basic and acidic residues" evidence="2">
    <location>
        <begin position="164"/>
        <end position="174"/>
    </location>
</feature>
<feature type="compositionally biased region" description="Pro residues" evidence="2">
    <location>
        <begin position="218"/>
        <end position="230"/>
    </location>
</feature>
<evidence type="ECO:0000313" key="4">
    <source>
        <dbReference type="Proteomes" id="UP000094828"/>
    </source>
</evidence>
<dbReference type="Proteomes" id="UP000094828">
    <property type="component" value="Unassembled WGS sequence"/>
</dbReference>
<dbReference type="OrthoDB" id="207374at2"/>
<feature type="compositionally biased region" description="Low complexity" evidence="2">
    <location>
        <begin position="434"/>
        <end position="446"/>
    </location>
</feature>
<feature type="region of interest" description="Disordered" evidence="2">
    <location>
        <begin position="47"/>
        <end position="507"/>
    </location>
</feature>
<accession>A0A1C3E825</accession>
<feature type="compositionally biased region" description="Basic and acidic residues" evidence="2">
    <location>
        <begin position="402"/>
        <end position="433"/>
    </location>
</feature>
<comment type="caution">
    <text evidence="3">The sequence shown here is derived from an EMBL/GenBank/DDBJ whole genome shotgun (WGS) entry which is preliminary data.</text>
</comment>
<keyword evidence="1" id="KW-0175">Coiled coil</keyword>
<reference evidence="3 4" key="1">
    <citation type="submission" date="2016-05" db="EMBL/GenBank/DDBJ databases">
        <title>Genomic and physiological characterization of Planctopirus sp. isolated from fresh water lake.</title>
        <authorList>
            <person name="Subhash Y."/>
            <person name="Ramana C."/>
        </authorList>
    </citation>
    <scope>NUCLEOTIDE SEQUENCE [LARGE SCALE GENOMIC DNA]</scope>
    <source>
        <strain evidence="3 4">JC280</strain>
    </source>
</reference>
<dbReference type="AlphaFoldDB" id="A0A1C3E825"/>
<feature type="compositionally biased region" description="Basic and acidic residues" evidence="2">
    <location>
        <begin position="258"/>
        <end position="268"/>
    </location>
</feature>
<gene>
    <name evidence="3" type="ORF">A6X21_08815</name>
</gene>
<dbReference type="STRING" id="1841610.A6X21_08815"/>
<sequence>MNRLASMALQRLQEGMMFNKKFPWGLISWAAISCAAGEFTMGQVAMADKPEKGEARKSEPQSGGPAGRPDRTPAPRPKAEAPSARSPQPAPRSQPAPRIERRTEAPRQAPPAPAASAQKPPAATQPTPRAESRPPARIANPLPNGPSAVPGGNREINRNVPGADRPRSGDRPRVDLPTNRAPQIAPTLPGAGTTSPGTGATPRNERGANLPGRGVPGTIPPSNPQPPTAPQIPRQTAPQIPPRIANPLGGNPAGIEGGGDRRVRERGQNPETNSQPATQGAGRNAPGNRLPNGDSPRNNRPEMAPDRNSNPANQVTPNPNAPNPVTPNLGGGRGSRAGNLPSNGGTNQPLSPVRPQPGLDRRPNAPKTSDAPGRAETPKIPGNVDKPEAGNPSGRDVQPMPGREDRPERQAGKENGSDRKADSENRDRTRGERPAGALPGLPIPGGTSPSRENNPDRPGRMDRNEPRQDRENGNDERGDRQPGLRVNPDRGSSRNDEGRTNRENRPVFGVAPVKPVKARTEDIERQLQDLNRNVQRLASDQREVSRALDRGNVIPVRIGADGRLGPDNDNWDLSRIQSREQLRELNNSRDLARFFGRNDDRELQTLRIDRVSGRFQDRLVDNRWDNSFRNYSFYNRFNVGRQFELYRRGDVARQLQFNNLLVERGGWRNRYYGPIAPVYSRVSFSSWYAGPRFYPRYTWFPFWSPWVRWSWWNTVPVVYDPRPVYVRPIYCEPAPVWTTVWQYPQYQTLPMVASGTWVDVEPVTIVDNSVDIQLLAVRFVDSGHTEQQLGPRYRVWLRNNATTSISQPFHVVLMAANDLSPDAALPQSGVTIGTMEPGQITSVDIRLPIEANQLFVNAEGRKEPFQKLHLIADTERVLNDSNPENNVAVVDRGEILSVDPAAFSLDTTATSPGTMVSLAGEGLGPEPGRVVITINNQEIDPEIYGWYDLGVQFKIPENIPVNGVIDAQVLIIRGDGAVTNPLDLQIVPTQNLGPAIGWNDQAGI</sequence>
<feature type="compositionally biased region" description="Basic and acidic residues" evidence="2">
    <location>
        <begin position="68"/>
        <end position="79"/>
    </location>
</feature>
<feature type="compositionally biased region" description="Basic and acidic residues" evidence="2">
    <location>
        <begin position="453"/>
        <end position="505"/>
    </location>
</feature>
<organism evidence="3 4">
    <name type="scientific">Planctopirus hydrillae</name>
    <dbReference type="NCBI Taxonomy" id="1841610"/>
    <lineage>
        <taxon>Bacteria</taxon>
        <taxon>Pseudomonadati</taxon>
        <taxon>Planctomycetota</taxon>
        <taxon>Planctomycetia</taxon>
        <taxon>Planctomycetales</taxon>
        <taxon>Planctomycetaceae</taxon>
        <taxon>Planctopirus</taxon>
    </lineage>
</organism>
<evidence type="ECO:0000256" key="1">
    <source>
        <dbReference type="SAM" id="Coils"/>
    </source>
</evidence>
<dbReference type="EMBL" id="LYDR01000130">
    <property type="protein sequence ID" value="ODA29386.1"/>
    <property type="molecule type" value="Genomic_DNA"/>
</dbReference>
<dbReference type="RefSeq" id="WP_068849806.1">
    <property type="nucleotide sequence ID" value="NZ_LYDR01000130.1"/>
</dbReference>
<evidence type="ECO:0000256" key="2">
    <source>
        <dbReference type="SAM" id="MobiDB-lite"/>
    </source>
</evidence>
<proteinExistence type="predicted"/>
<evidence type="ECO:0000313" key="3">
    <source>
        <dbReference type="EMBL" id="ODA29386.1"/>
    </source>
</evidence>
<keyword evidence="4" id="KW-1185">Reference proteome</keyword>
<feature type="compositionally biased region" description="Basic and acidic residues" evidence="2">
    <location>
        <begin position="48"/>
        <end position="59"/>
    </location>
</feature>
<feature type="compositionally biased region" description="Low complexity" evidence="2">
    <location>
        <begin position="185"/>
        <end position="202"/>
    </location>
</feature>
<name>A0A1C3E825_9PLAN</name>